<keyword evidence="1" id="KW-0472">Membrane</keyword>
<comment type="caution">
    <text evidence="2">The sequence shown here is derived from an EMBL/GenBank/DDBJ whole genome shotgun (WGS) entry which is preliminary data.</text>
</comment>
<keyword evidence="1" id="KW-0812">Transmembrane</keyword>
<gene>
    <name evidence="2" type="ORF">DPMN_084584</name>
</gene>
<protein>
    <submittedName>
        <fullName evidence="2">Uncharacterized protein</fullName>
    </submittedName>
</protein>
<feature type="transmembrane region" description="Helical" evidence="1">
    <location>
        <begin position="65"/>
        <end position="82"/>
    </location>
</feature>
<keyword evidence="1" id="KW-1133">Transmembrane helix</keyword>
<organism evidence="2 3">
    <name type="scientific">Dreissena polymorpha</name>
    <name type="common">Zebra mussel</name>
    <name type="synonym">Mytilus polymorpha</name>
    <dbReference type="NCBI Taxonomy" id="45954"/>
    <lineage>
        <taxon>Eukaryota</taxon>
        <taxon>Metazoa</taxon>
        <taxon>Spiralia</taxon>
        <taxon>Lophotrochozoa</taxon>
        <taxon>Mollusca</taxon>
        <taxon>Bivalvia</taxon>
        <taxon>Autobranchia</taxon>
        <taxon>Heteroconchia</taxon>
        <taxon>Euheterodonta</taxon>
        <taxon>Imparidentia</taxon>
        <taxon>Neoheterodontei</taxon>
        <taxon>Myida</taxon>
        <taxon>Dreissenoidea</taxon>
        <taxon>Dreissenidae</taxon>
        <taxon>Dreissena</taxon>
    </lineage>
</organism>
<evidence type="ECO:0000313" key="3">
    <source>
        <dbReference type="Proteomes" id="UP000828390"/>
    </source>
</evidence>
<reference evidence="2" key="1">
    <citation type="journal article" date="2019" name="bioRxiv">
        <title>The Genome of the Zebra Mussel, Dreissena polymorpha: A Resource for Invasive Species Research.</title>
        <authorList>
            <person name="McCartney M.A."/>
            <person name="Auch B."/>
            <person name="Kono T."/>
            <person name="Mallez S."/>
            <person name="Zhang Y."/>
            <person name="Obille A."/>
            <person name="Becker A."/>
            <person name="Abrahante J.E."/>
            <person name="Garbe J."/>
            <person name="Badalamenti J.P."/>
            <person name="Herman A."/>
            <person name="Mangelson H."/>
            <person name="Liachko I."/>
            <person name="Sullivan S."/>
            <person name="Sone E.D."/>
            <person name="Koren S."/>
            <person name="Silverstein K.A.T."/>
            <person name="Beckman K.B."/>
            <person name="Gohl D.M."/>
        </authorList>
    </citation>
    <scope>NUCLEOTIDE SEQUENCE</scope>
    <source>
        <strain evidence="2">Duluth1</strain>
        <tissue evidence="2">Whole animal</tissue>
    </source>
</reference>
<dbReference type="Proteomes" id="UP000828390">
    <property type="component" value="Unassembled WGS sequence"/>
</dbReference>
<proteinExistence type="predicted"/>
<evidence type="ECO:0000313" key="2">
    <source>
        <dbReference type="EMBL" id="KAH3697098.1"/>
    </source>
</evidence>
<name>A0A9D3YB20_DREPO</name>
<accession>A0A9D3YB20</accession>
<reference evidence="2" key="2">
    <citation type="submission" date="2020-11" db="EMBL/GenBank/DDBJ databases">
        <authorList>
            <person name="McCartney M.A."/>
            <person name="Auch B."/>
            <person name="Kono T."/>
            <person name="Mallez S."/>
            <person name="Becker A."/>
            <person name="Gohl D.M."/>
            <person name="Silverstein K.A.T."/>
            <person name="Koren S."/>
            <person name="Bechman K.B."/>
            <person name="Herman A."/>
            <person name="Abrahante J.E."/>
            <person name="Garbe J."/>
        </authorList>
    </citation>
    <scope>NUCLEOTIDE SEQUENCE</scope>
    <source>
        <strain evidence="2">Duluth1</strain>
        <tissue evidence="2">Whole animal</tissue>
    </source>
</reference>
<dbReference type="AlphaFoldDB" id="A0A9D3YB20"/>
<sequence>MGISNISNLKICVKCGINSLVTNYSSQWLVVFRVRVLDQVPYPKGIETQAVILDFVNDTFVNLQLPFHILLLGIAYPVRHCYRRTRQKRDSQYTR</sequence>
<evidence type="ECO:0000256" key="1">
    <source>
        <dbReference type="SAM" id="Phobius"/>
    </source>
</evidence>
<keyword evidence="3" id="KW-1185">Reference proteome</keyword>
<dbReference type="EMBL" id="JAIWYP010000016">
    <property type="protein sequence ID" value="KAH3697098.1"/>
    <property type="molecule type" value="Genomic_DNA"/>
</dbReference>